<comment type="caution">
    <text evidence="1">The sequence shown here is derived from an EMBL/GenBank/DDBJ whole genome shotgun (WGS) entry which is preliminary data.</text>
</comment>
<evidence type="ECO:0000313" key="2">
    <source>
        <dbReference type="Proteomes" id="UP001153050"/>
    </source>
</evidence>
<evidence type="ECO:0000313" key="1">
    <source>
        <dbReference type="EMBL" id="CAH2407280.1"/>
    </source>
</evidence>
<name>A0ABN8KDT9_9HYPH</name>
<proteinExistence type="predicted"/>
<reference evidence="1 2" key="1">
    <citation type="submission" date="2022-03" db="EMBL/GenBank/DDBJ databases">
        <authorList>
            <person name="Brunel B."/>
        </authorList>
    </citation>
    <scope>NUCLEOTIDE SEQUENCE [LARGE SCALE GENOMIC DNA]</scope>
    <source>
        <strain evidence="1">STM5069sample</strain>
    </source>
</reference>
<dbReference type="EMBL" id="CAKXZT010000152">
    <property type="protein sequence ID" value="CAH2407280.1"/>
    <property type="molecule type" value="Genomic_DNA"/>
</dbReference>
<protein>
    <recommendedName>
        <fullName evidence="3">Acyl-CoA dehydrogenase/oxidase C-terminal domain-containing protein</fullName>
    </recommendedName>
</protein>
<organism evidence="1 2">
    <name type="scientific">Mesorhizobium escarrei</name>
    <dbReference type="NCBI Taxonomy" id="666018"/>
    <lineage>
        <taxon>Bacteria</taxon>
        <taxon>Pseudomonadati</taxon>
        <taxon>Pseudomonadota</taxon>
        <taxon>Alphaproteobacteria</taxon>
        <taxon>Hyphomicrobiales</taxon>
        <taxon>Phyllobacteriaceae</taxon>
        <taxon>Mesorhizobium</taxon>
    </lineage>
</organism>
<dbReference type="Proteomes" id="UP001153050">
    <property type="component" value="Unassembled WGS sequence"/>
</dbReference>
<sequence>MNGRSIGQDKFYKADVDAESHRSVTLGGPVAAKTNEPFAIESRDVALSQMSLKLIEGCGLGAARGLAYIAHVVDMKVNEFAEGFQARYTGLSRRLTAIDLALGLGRPVPCVVSAQECLADIATFATDLDAPGTGRELCVGGHFFVCAPCALRDRNVAKRVVFWRKFVCTRQVLTI</sequence>
<keyword evidence="2" id="KW-1185">Reference proteome</keyword>
<gene>
    <name evidence="1" type="ORF">MES5069_550240</name>
</gene>
<evidence type="ECO:0008006" key="3">
    <source>
        <dbReference type="Google" id="ProtNLM"/>
    </source>
</evidence>
<accession>A0ABN8KDT9</accession>